<dbReference type="EMBL" id="JAJNEC010000005">
    <property type="protein sequence ID" value="MCD2422915.1"/>
    <property type="molecule type" value="Genomic_DNA"/>
</dbReference>
<sequence length="255" mass="28527">MNKLFNPLPLLLAVLLFSCGEKGANFSPAAQVKDYFPVQIGKFITYRMDSTVFVRSGSAVETHQYQVKHSIADTTRDNQKRLTYIVQRQIRNADGSGNWTDNGRYYITPLDNSVEVIEDNLRVIKIAGPMLTGNTWKGNTYLPLSPYEAAFGTQAGSEMNTWVFTHKGLQGNETIGGQQYSNVWTIEQANTVRNLPPPATNPGYGSMEVSSEKYSKGIGLVYRNYQIYDFQPPNQGVPQGTYAGFGITMWMIDHN</sequence>
<protein>
    <submittedName>
        <fullName evidence="2">Uncharacterized protein</fullName>
    </submittedName>
</protein>
<dbReference type="Proteomes" id="UP001199816">
    <property type="component" value="Unassembled WGS sequence"/>
</dbReference>
<accession>A0ABS8PP91</accession>
<evidence type="ECO:0000313" key="2">
    <source>
        <dbReference type="EMBL" id="MCD2422915.1"/>
    </source>
</evidence>
<feature type="signal peptide" evidence="1">
    <location>
        <begin position="1"/>
        <end position="23"/>
    </location>
</feature>
<dbReference type="PROSITE" id="PS51257">
    <property type="entry name" value="PROKAR_LIPOPROTEIN"/>
    <property type="match status" value="1"/>
</dbReference>
<keyword evidence="3" id="KW-1185">Reference proteome</keyword>
<name>A0ABS8PP91_9BACT</name>
<reference evidence="2 3" key="1">
    <citation type="submission" date="2021-11" db="EMBL/GenBank/DDBJ databases">
        <title>Genomic of Niabella pedocola.</title>
        <authorList>
            <person name="Wu T."/>
        </authorList>
    </citation>
    <scope>NUCLEOTIDE SEQUENCE [LARGE SCALE GENOMIC DNA]</scope>
    <source>
        <strain evidence="2 3">JCM 31011</strain>
    </source>
</reference>
<evidence type="ECO:0000313" key="3">
    <source>
        <dbReference type="Proteomes" id="UP001199816"/>
    </source>
</evidence>
<organism evidence="2 3">
    <name type="scientific">Niabella pedocola</name>
    <dbReference type="NCBI Taxonomy" id="1752077"/>
    <lineage>
        <taxon>Bacteria</taxon>
        <taxon>Pseudomonadati</taxon>
        <taxon>Bacteroidota</taxon>
        <taxon>Chitinophagia</taxon>
        <taxon>Chitinophagales</taxon>
        <taxon>Chitinophagaceae</taxon>
        <taxon>Niabella</taxon>
    </lineage>
</organism>
<evidence type="ECO:0000256" key="1">
    <source>
        <dbReference type="SAM" id="SignalP"/>
    </source>
</evidence>
<feature type="chain" id="PRO_5045640524" evidence="1">
    <location>
        <begin position="24"/>
        <end position="255"/>
    </location>
</feature>
<gene>
    <name evidence="2" type="ORF">LQ567_09095</name>
</gene>
<proteinExistence type="predicted"/>
<dbReference type="RefSeq" id="WP_231004186.1">
    <property type="nucleotide sequence ID" value="NZ_JAJNEC010000005.1"/>
</dbReference>
<keyword evidence="1" id="KW-0732">Signal</keyword>
<comment type="caution">
    <text evidence="2">The sequence shown here is derived from an EMBL/GenBank/DDBJ whole genome shotgun (WGS) entry which is preliminary data.</text>
</comment>